<accession>A0A0G4FAT7</accession>
<dbReference type="VEuPathDB" id="CryptoDB:Cvel_15961"/>
<sequence length="142" mass="15762">MGLYGLPCAAALFDAKLLGMLKKEGFERVEMGFAVKQDKQGNTQTVVTSWIDDLLTGLDKKTLDPLMTRLYAELNFGSRVSIVPSSTRKFSGIDIEREHGGDIVLSQETYLQQCNTVQYGHAVVSPWRETILPHACAYPEGH</sequence>
<evidence type="ECO:0008006" key="2">
    <source>
        <dbReference type="Google" id="ProtNLM"/>
    </source>
</evidence>
<protein>
    <recommendedName>
        <fullName evidence="2">Reverse transcriptase Ty1/copia-type domain-containing protein</fullName>
    </recommendedName>
</protein>
<name>A0A0G4FAT7_9ALVE</name>
<dbReference type="AlphaFoldDB" id="A0A0G4FAT7"/>
<dbReference type="PhylomeDB" id="A0A0G4FAT7"/>
<evidence type="ECO:0000313" key="1">
    <source>
        <dbReference type="EMBL" id="CEM09758.1"/>
    </source>
</evidence>
<proteinExistence type="predicted"/>
<organism evidence="1">
    <name type="scientific">Chromera velia CCMP2878</name>
    <dbReference type="NCBI Taxonomy" id="1169474"/>
    <lineage>
        <taxon>Eukaryota</taxon>
        <taxon>Sar</taxon>
        <taxon>Alveolata</taxon>
        <taxon>Colpodellida</taxon>
        <taxon>Chromeraceae</taxon>
        <taxon>Chromera</taxon>
    </lineage>
</organism>
<gene>
    <name evidence="1" type="ORF">Cvel_15961</name>
</gene>
<dbReference type="EMBL" id="CDMZ01000229">
    <property type="protein sequence ID" value="CEM09758.1"/>
    <property type="molecule type" value="Genomic_DNA"/>
</dbReference>
<reference evidence="1" key="1">
    <citation type="submission" date="2014-11" db="EMBL/GenBank/DDBJ databases">
        <authorList>
            <person name="Otto D Thomas"/>
            <person name="Naeem Raeece"/>
        </authorList>
    </citation>
    <scope>NUCLEOTIDE SEQUENCE</scope>
</reference>